<organism evidence="2 3">
    <name type="scientific">Aquimarina algiphila</name>
    <dbReference type="NCBI Taxonomy" id="2047982"/>
    <lineage>
        <taxon>Bacteria</taxon>
        <taxon>Pseudomonadati</taxon>
        <taxon>Bacteroidota</taxon>
        <taxon>Flavobacteriia</taxon>
        <taxon>Flavobacteriales</taxon>
        <taxon>Flavobacteriaceae</taxon>
        <taxon>Aquimarina</taxon>
    </lineage>
</organism>
<dbReference type="EMBL" id="VLNR01000079">
    <property type="protein sequence ID" value="TSE04533.1"/>
    <property type="molecule type" value="Genomic_DNA"/>
</dbReference>
<dbReference type="OrthoDB" id="1162521at2"/>
<sequence length="114" mass="13196">MKRILKIIVPVLLFGFLMTSCATTAATRPTRGVVVTKVHNPKIIMHKNVRYYRSNGVWYVKKNRSYRRVTAPVGVRVTTLPRGYRVVRVRGVQYYKCGGVYYKRSGKRYIVVNV</sequence>
<evidence type="ECO:0000313" key="3">
    <source>
        <dbReference type="Proteomes" id="UP000318833"/>
    </source>
</evidence>
<feature type="chain" id="PRO_5022142171" evidence="1">
    <location>
        <begin position="26"/>
        <end position="114"/>
    </location>
</feature>
<comment type="caution">
    <text evidence="2">The sequence shown here is derived from an EMBL/GenBank/DDBJ whole genome shotgun (WGS) entry which is preliminary data.</text>
</comment>
<dbReference type="RefSeq" id="WP_143918479.1">
    <property type="nucleotide sequence ID" value="NZ_CANLVC010000010.1"/>
</dbReference>
<dbReference type="Pfam" id="PF20125">
    <property type="entry name" value="DUF6515"/>
    <property type="match status" value="1"/>
</dbReference>
<reference evidence="2 3" key="1">
    <citation type="submission" date="2019-07" db="EMBL/GenBank/DDBJ databases">
        <title>The draft genome sequence of Aquimarina algiphila M91.</title>
        <authorList>
            <person name="Meng X."/>
        </authorList>
    </citation>
    <scope>NUCLEOTIDE SEQUENCE [LARGE SCALE GENOMIC DNA]</scope>
    <source>
        <strain evidence="2 3">M91</strain>
    </source>
</reference>
<evidence type="ECO:0000256" key="1">
    <source>
        <dbReference type="SAM" id="SignalP"/>
    </source>
</evidence>
<keyword evidence="3" id="KW-1185">Reference proteome</keyword>
<dbReference type="Proteomes" id="UP000318833">
    <property type="component" value="Unassembled WGS sequence"/>
</dbReference>
<dbReference type="PROSITE" id="PS51257">
    <property type="entry name" value="PROKAR_LIPOPROTEIN"/>
    <property type="match status" value="1"/>
</dbReference>
<protein>
    <submittedName>
        <fullName evidence="2">Uncharacterized protein</fullName>
    </submittedName>
</protein>
<gene>
    <name evidence="2" type="ORF">FOF46_26000</name>
</gene>
<evidence type="ECO:0000313" key="2">
    <source>
        <dbReference type="EMBL" id="TSE04533.1"/>
    </source>
</evidence>
<feature type="signal peptide" evidence="1">
    <location>
        <begin position="1"/>
        <end position="25"/>
    </location>
</feature>
<keyword evidence="1" id="KW-0732">Signal</keyword>
<dbReference type="AlphaFoldDB" id="A0A554VCT0"/>
<dbReference type="InterPro" id="IPR045398">
    <property type="entry name" value="DUF6515"/>
</dbReference>
<proteinExistence type="predicted"/>
<accession>A0A554VCT0</accession>
<name>A0A554VCT0_9FLAO</name>